<feature type="region of interest" description="Disordered" evidence="1">
    <location>
        <begin position="1"/>
        <end position="21"/>
    </location>
</feature>
<dbReference type="AlphaFoldDB" id="A0ABD0L4Q2"/>
<dbReference type="EMBL" id="JACVVK020000086">
    <property type="protein sequence ID" value="KAK7494125.1"/>
    <property type="molecule type" value="Genomic_DNA"/>
</dbReference>
<name>A0ABD0L4Q2_9CAEN</name>
<keyword evidence="3" id="KW-1185">Reference proteome</keyword>
<organism evidence="2 3">
    <name type="scientific">Batillaria attramentaria</name>
    <dbReference type="NCBI Taxonomy" id="370345"/>
    <lineage>
        <taxon>Eukaryota</taxon>
        <taxon>Metazoa</taxon>
        <taxon>Spiralia</taxon>
        <taxon>Lophotrochozoa</taxon>
        <taxon>Mollusca</taxon>
        <taxon>Gastropoda</taxon>
        <taxon>Caenogastropoda</taxon>
        <taxon>Sorbeoconcha</taxon>
        <taxon>Cerithioidea</taxon>
        <taxon>Batillariidae</taxon>
        <taxon>Batillaria</taxon>
    </lineage>
</organism>
<evidence type="ECO:0000313" key="2">
    <source>
        <dbReference type="EMBL" id="KAK7494125.1"/>
    </source>
</evidence>
<sequence>MRLGESGWGARPEQNGSISPQAGVLHDWTARARQSALPGGSEGMSDATEPKWREIHHSCGHYLAAFLVPLRNTSTSSLHPPLCSSRCWLRAASREGRSSGNCRHYHCWAWGDGGGVKGGGRGWKPTGHCSLAPTAAEQQKSQAAGVQASGSQTQQETPTRCMVAAGSENKIPFHFSKPCVGKA</sequence>
<dbReference type="Proteomes" id="UP001519460">
    <property type="component" value="Unassembled WGS sequence"/>
</dbReference>
<comment type="caution">
    <text evidence="2">The sequence shown here is derived from an EMBL/GenBank/DDBJ whole genome shotgun (WGS) entry which is preliminary data.</text>
</comment>
<reference evidence="2 3" key="1">
    <citation type="journal article" date="2023" name="Sci. Data">
        <title>Genome assembly of the Korean intertidal mud-creeper Batillaria attramentaria.</title>
        <authorList>
            <person name="Patra A.K."/>
            <person name="Ho P.T."/>
            <person name="Jun S."/>
            <person name="Lee S.J."/>
            <person name="Kim Y."/>
            <person name="Won Y.J."/>
        </authorList>
    </citation>
    <scope>NUCLEOTIDE SEQUENCE [LARGE SCALE GENOMIC DNA]</scope>
    <source>
        <strain evidence="2">Wonlab-2016</strain>
    </source>
</reference>
<proteinExistence type="predicted"/>
<gene>
    <name evidence="2" type="ORF">BaRGS_00014598</name>
</gene>
<evidence type="ECO:0000256" key="1">
    <source>
        <dbReference type="SAM" id="MobiDB-lite"/>
    </source>
</evidence>
<accession>A0ABD0L4Q2</accession>
<evidence type="ECO:0000313" key="3">
    <source>
        <dbReference type="Proteomes" id="UP001519460"/>
    </source>
</evidence>
<protein>
    <submittedName>
        <fullName evidence="2">Uncharacterized protein</fullName>
    </submittedName>
</protein>